<dbReference type="OrthoDB" id="271164at2759"/>
<dbReference type="Gene3D" id="1.20.1270.60">
    <property type="entry name" value="Arfaptin homology (AH) domain/BAR domain"/>
    <property type="match status" value="1"/>
</dbReference>
<protein>
    <recommendedName>
        <fullName evidence="1">Sorting nexin/Vps5-like C-terminal domain-containing protein</fullName>
    </recommendedName>
</protein>
<dbReference type="Pfam" id="PF09325">
    <property type="entry name" value="Vps5"/>
    <property type="match status" value="1"/>
</dbReference>
<dbReference type="AlphaFoldDB" id="A0A8H7ZUI9"/>
<dbReference type="InterPro" id="IPR015404">
    <property type="entry name" value="Vps5_C"/>
</dbReference>
<evidence type="ECO:0000313" key="3">
    <source>
        <dbReference type="Proteomes" id="UP000673691"/>
    </source>
</evidence>
<keyword evidence="3" id="KW-1185">Reference proteome</keyword>
<accession>A0A8H7ZUI9</accession>
<proteinExistence type="predicted"/>
<organism evidence="2 3">
    <name type="scientific">Olpidium bornovanus</name>
    <dbReference type="NCBI Taxonomy" id="278681"/>
    <lineage>
        <taxon>Eukaryota</taxon>
        <taxon>Fungi</taxon>
        <taxon>Fungi incertae sedis</taxon>
        <taxon>Olpidiomycota</taxon>
        <taxon>Olpidiomycotina</taxon>
        <taxon>Olpidiomycetes</taxon>
        <taxon>Olpidiales</taxon>
        <taxon>Olpidiaceae</taxon>
        <taxon>Olpidium</taxon>
    </lineage>
</organism>
<dbReference type="InterPro" id="IPR027267">
    <property type="entry name" value="AH/BAR_dom_sf"/>
</dbReference>
<evidence type="ECO:0000313" key="2">
    <source>
        <dbReference type="EMBL" id="KAG5459555.1"/>
    </source>
</evidence>
<reference evidence="2 3" key="1">
    <citation type="journal article" name="Sci. Rep.">
        <title>Genome-scale phylogenetic analyses confirm Olpidium as the closest living zoosporic fungus to the non-flagellated, terrestrial fungi.</title>
        <authorList>
            <person name="Chang Y."/>
            <person name="Rochon D."/>
            <person name="Sekimoto S."/>
            <person name="Wang Y."/>
            <person name="Chovatia M."/>
            <person name="Sandor L."/>
            <person name="Salamov A."/>
            <person name="Grigoriev I.V."/>
            <person name="Stajich J.E."/>
            <person name="Spatafora J.W."/>
        </authorList>
    </citation>
    <scope>NUCLEOTIDE SEQUENCE [LARGE SCALE GENOMIC DNA]</scope>
    <source>
        <strain evidence="2">S191</strain>
    </source>
</reference>
<feature type="domain" description="Sorting nexin/Vps5-like C-terminal" evidence="1">
    <location>
        <begin position="46"/>
        <end position="77"/>
    </location>
</feature>
<sequence>MSNAAGGFVKFNENDEVRSAKVKWIVARGARIILIVMNPFAGGGGKWFDSKRSQLDVLESQLKALHKTIEGLVKQRKGPRISRNARTVGV</sequence>
<comment type="caution">
    <text evidence="2">The sequence shown here is derived from an EMBL/GenBank/DDBJ whole genome shotgun (WGS) entry which is preliminary data.</text>
</comment>
<dbReference type="EMBL" id="JAEFCI010006644">
    <property type="protein sequence ID" value="KAG5459555.1"/>
    <property type="molecule type" value="Genomic_DNA"/>
</dbReference>
<name>A0A8H7ZUI9_9FUNG</name>
<dbReference type="Proteomes" id="UP000673691">
    <property type="component" value="Unassembled WGS sequence"/>
</dbReference>
<evidence type="ECO:0000259" key="1">
    <source>
        <dbReference type="Pfam" id="PF09325"/>
    </source>
</evidence>
<gene>
    <name evidence="2" type="ORF">BJ554DRAFT_32</name>
</gene>